<proteinExistence type="predicted"/>
<keyword evidence="1" id="KW-0812">Transmembrane</keyword>
<feature type="transmembrane region" description="Helical" evidence="1">
    <location>
        <begin position="12"/>
        <end position="31"/>
    </location>
</feature>
<evidence type="ECO:0000313" key="4">
    <source>
        <dbReference type="Proteomes" id="UP000094291"/>
    </source>
</evidence>
<dbReference type="Pfam" id="PF11127">
    <property type="entry name" value="YgaP-like_TM"/>
    <property type="match status" value="1"/>
</dbReference>
<evidence type="ECO:0000259" key="2">
    <source>
        <dbReference type="Pfam" id="PF11127"/>
    </source>
</evidence>
<protein>
    <recommendedName>
        <fullName evidence="2">Inner membrane protein YgaP-like transmembrane domain-containing protein</fullName>
    </recommendedName>
</protein>
<evidence type="ECO:0000313" key="3">
    <source>
        <dbReference type="EMBL" id="ODC03004.1"/>
    </source>
</evidence>
<keyword evidence="4" id="KW-1185">Reference proteome</keyword>
<feature type="transmembrane region" description="Helical" evidence="1">
    <location>
        <begin position="37"/>
        <end position="56"/>
    </location>
</feature>
<name>A0A1E2V7Q6_9GAMM</name>
<keyword evidence="1" id="KW-0472">Membrane</keyword>
<evidence type="ECO:0000256" key="1">
    <source>
        <dbReference type="SAM" id="Phobius"/>
    </source>
</evidence>
<dbReference type="STRING" id="197479.BFW38_05025"/>
<dbReference type="RefSeq" id="WP_068997399.1">
    <property type="nucleotide sequence ID" value="NZ_MDTQ01000001.1"/>
</dbReference>
<gene>
    <name evidence="3" type="ORF">BFW38_05025</name>
</gene>
<dbReference type="InterPro" id="IPR021309">
    <property type="entry name" value="YgaP-like_TM"/>
</dbReference>
<dbReference type="EMBL" id="MDTQ01000001">
    <property type="protein sequence ID" value="ODC03004.1"/>
    <property type="molecule type" value="Genomic_DNA"/>
</dbReference>
<keyword evidence="1" id="KW-1133">Transmembrane helix</keyword>
<reference evidence="3 4" key="1">
    <citation type="submission" date="2016-08" db="EMBL/GenBank/DDBJ databases">
        <authorList>
            <person name="Seilhamer J.J."/>
        </authorList>
    </citation>
    <scope>NUCLEOTIDE SEQUENCE [LARGE SCALE GENOMIC DNA]</scope>
    <source>
        <strain evidence="3 4">PH27A</strain>
    </source>
</reference>
<dbReference type="AlphaFoldDB" id="A0A1E2V7Q6"/>
<comment type="caution">
    <text evidence="3">The sequence shown here is derived from an EMBL/GenBank/DDBJ whole genome shotgun (WGS) entry which is preliminary data.</text>
</comment>
<accession>A0A1E2V7Q6</accession>
<feature type="domain" description="Inner membrane protein YgaP-like transmembrane" evidence="2">
    <location>
        <begin position="1"/>
        <end position="61"/>
    </location>
</feature>
<sequence length="65" mass="7100">MKSNLGGFDKALRLIIGALLIILTLTNVIGIWGWLGIIPLATGLINFCPLYSLLGFSTRKPPHEH</sequence>
<organism evidence="3 4">
    <name type="scientific">Terasakiispira papahanaumokuakeensis</name>
    <dbReference type="NCBI Taxonomy" id="197479"/>
    <lineage>
        <taxon>Bacteria</taxon>
        <taxon>Pseudomonadati</taxon>
        <taxon>Pseudomonadota</taxon>
        <taxon>Gammaproteobacteria</taxon>
        <taxon>Oceanospirillales</taxon>
        <taxon>Terasakiispira</taxon>
    </lineage>
</organism>
<dbReference type="Proteomes" id="UP000094291">
    <property type="component" value="Unassembled WGS sequence"/>
</dbReference>